<organism evidence="2 3">
    <name type="scientific">Corchorus olitorius</name>
    <dbReference type="NCBI Taxonomy" id="93759"/>
    <lineage>
        <taxon>Eukaryota</taxon>
        <taxon>Viridiplantae</taxon>
        <taxon>Streptophyta</taxon>
        <taxon>Embryophyta</taxon>
        <taxon>Tracheophyta</taxon>
        <taxon>Spermatophyta</taxon>
        <taxon>Magnoliopsida</taxon>
        <taxon>eudicotyledons</taxon>
        <taxon>Gunneridae</taxon>
        <taxon>Pentapetalae</taxon>
        <taxon>rosids</taxon>
        <taxon>malvids</taxon>
        <taxon>Malvales</taxon>
        <taxon>Malvaceae</taxon>
        <taxon>Grewioideae</taxon>
        <taxon>Apeibeae</taxon>
        <taxon>Corchorus</taxon>
    </lineage>
</organism>
<dbReference type="EMBL" id="AWUE01024591">
    <property type="protein sequence ID" value="OMO50322.1"/>
    <property type="molecule type" value="Genomic_DNA"/>
</dbReference>
<dbReference type="Pfam" id="PF23622">
    <property type="entry name" value="LRR_At1g61320_AtMIF1"/>
    <property type="match status" value="1"/>
</dbReference>
<keyword evidence="3" id="KW-1185">Reference proteome</keyword>
<comment type="caution">
    <text evidence="2">The sequence shown here is derived from an EMBL/GenBank/DDBJ whole genome shotgun (WGS) entry which is preliminary data.</text>
</comment>
<dbReference type="Gene3D" id="3.80.10.10">
    <property type="entry name" value="Ribonuclease Inhibitor"/>
    <property type="match status" value="1"/>
</dbReference>
<evidence type="ECO:0000313" key="3">
    <source>
        <dbReference type="Proteomes" id="UP000187203"/>
    </source>
</evidence>
<evidence type="ECO:0000259" key="1">
    <source>
        <dbReference type="Pfam" id="PF23622"/>
    </source>
</evidence>
<name>A0A1R3FWU5_9ROSI</name>
<dbReference type="Proteomes" id="UP000187203">
    <property type="component" value="Unassembled WGS sequence"/>
</dbReference>
<evidence type="ECO:0000313" key="2">
    <source>
        <dbReference type="EMBL" id="OMO50322.1"/>
    </source>
</evidence>
<dbReference type="PANTHER" id="PTHR34145:SF28">
    <property type="entry name" value="F-BOX DOMAIN-CONTAINING PROTEIN"/>
    <property type="match status" value="1"/>
</dbReference>
<dbReference type="AlphaFoldDB" id="A0A1R3FWU5"/>
<feature type="domain" description="At1g61320/AtMIF1 LRR" evidence="1">
    <location>
        <begin position="25"/>
        <end position="312"/>
    </location>
</feature>
<dbReference type="OrthoDB" id="594804at2759"/>
<gene>
    <name evidence="2" type="ORF">COLO4_38129</name>
</gene>
<dbReference type="SUPFAM" id="SSF52047">
    <property type="entry name" value="RNI-like"/>
    <property type="match status" value="1"/>
</dbReference>
<dbReference type="PANTHER" id="PTHR34145">
    <property type="entry name" value="OS02G0105600 PROTEIN"/>
    <property type="match status" value="1"/>
</dbReference>
<accession>A0A1R3FWU5</accession>
<dbReference type="InterPro" id="IPR032675">
    <property type="entry name" value="LRR_dom_sf"/>
</dbReference>
<reference evidence="3" key="1">
    <citation type="submission" date="2013-09" db="EMBL/GenBank/DDBJ databases">
        <title>Corchorus olitorius genome sequencing.</title>
        <authorList>
            <person name="Alam M."/>
            <person name="Haque M.S."/>
            <person name="Islam M.S."/>
            <person name="Emdad E.M."/>
            <person name="Islam M.M."/>
            <person name="Ahmed B."/>
            <person name="Halim A."/>
            <person name="Hossen Q.M.M."/>
            <person name="Hossain M.Z."/>
            <person name="Ahmed R."/>
            <person name="Khan M.M."/>
            <person name="Islam R."/>
            <person name="Rashid M.M."/>
            <person name="Khan S.A."/>
            <person name="Rahman M.S."/>
            <person name="Alam M."/>
            <person name="Yahiya A.S."/>
            <person name="Khan M.S."/>
            <person name="Azam M.S."/>
            <person name="Haque T."/>
            <person name="Lashkar M.Z.H."/>
            <person name="Akhand A.I."/>
            <person name="Morshed G."/>
            <person name="Roy S."/>
            <person name="Uddin K.S."/>
            <person name="Rabeya T."/>
            <person name="Hossain A.S."/>
            <person name="Chowdhury A."/>
            <person name="Snigdha A.R."/>
            <person name="Mortoza M.S."/>
            <person name="Matin S.A."/>
            <person name="Hoque S.M.E."/>
            <person name="Islam M.K."/>
            <person name="Roy D.K."/>
            <person name="Haider R."/>
            <person name="Moosa M.M."/>
            <person name="Elias S.M."/>
            <person name="Hasan A.M."/>
            <person name="Jahan S."/>
            <person name="Shafiuddin M."/>
            <person name="Mahmood N."/>
            <person name="Shommy N.S."/>
        </authorList>
    </citation>
    <scope>NUCLEOTIDE SEQUENCE [LARGE SCALE GENOMIC DNA]</scope>
    <source>
        <strain evidence="3">cv. O-4</strain>
    </source>
</reference>
<proteinExistence type="predicted"/>
<dbReference type="InterPro" id="IPR053772">
    <property type="entry name" value="At1g61320/At1g61330-like"/>
</dbReference>
<sequence length="354" mass="40463">MAVNKIEFKFAELRNYPPDETNPKTHRFYRFPWPTSSTRPNLDLEYLCLESCILKPVPPDLGLSSLKTLSLGCVVLDQDDFNKIASACLKLECLTLDCCTLPQTFRIGGDGGTFDHLKSLALHILIYPRRGILIRKLIEIHDLLNLKNFESRGDGIDFSIRGIPSLERGCFFDHKLTADFMFHEFPEAAPHLEILSLTLFSNKVQLSQNITKFNSLKSLELEVYVVSDFNLISLANFLNAAPLLQKFHIEFVWWKNITKRILTTSAGHVHPHLKEVEISGFCNNKYQVELALYLLHKAIALERMTIILGREPDSGDEHDILNIKHVHDQFLKEIVELNRGVQLIVKPPIKIHLS</sequence>
<protein>
    <recommendedName>
        <fullName evidence="1">At1g61320/AtMIF1 LRR domain-containing protein</fullName>
    </recommendedName>
</protein>
<dbReference type="InterPro" id="IPR055357">
    <property type="entry name" value="LRR_At1g61320_AtMIF1"/>
</dbReference>